<evidence type="ECO:0000313" key="2">
    <source>
        <dbReference type="Proteomes" id="UP000075243"/>
    </source>
</evidence>
<accession>A0A151RCK7</accession>
<gene>
    <name evidence="1" type="ORF">KK1_038286</name>
</gene>
<protein>
    <submittedName>
        <fullName evidence="1">Uncharacterized protein</fullName>
    </submittedName>
</protein>
<dbReference type="PANTHER" id="PTHR33240:SF15">
    <property type="entry name" value="GAG-PRO-LIKE PROTEIN"/>
    <property type="match status" value="1"/>
</dbReference>
<keyword evidence="2" id="KW-1185">Reference proteome</keyword>
<sequence>MPAITFTDKDFQGIDPVQDDPMVISVEIHNCIVKKTLINQGSSADILYWNTFKQLGIPEEELTSYNEPLVGFAGERVNTRGFIKLSNRFCFDEKEHRDIQVKYIVV</sequence>
<reference evidence="1" key="1">
    <citation type="journal article" date="2012" name="Nat. Biotechnol.">
        <title>Draft genome sequence of pigeonpea (Cajanus cajan), an orphan legume crop of resource-poor farmers.</title>
        <authorList>
            <person name="Varshney R.K."/>
            <person name="Chen W."/>
            <person name="Li Y."/>
            <person name="Bharti A.K."/>
            <person name="Saxena R.K."/>
            <person name="Schlueter J.A."/>
            <person name="Donoghue M.T."/>
            <person name="Azam S."/>
            <person name="Fan G."/>
            <person name="Whaley A.M."/>
            <person name="Farmer A.D."/>
            <person name="Sheridan J."/>
            <person name="Iwata A."/>
            <person name="Tuteja R."/>
            <person name="Penmetsa R.V."/>
            <person name="Wu W."/>
            <person name="Upadhyaya H.D."/>
            <person name="Yang S.P."/>
            <person name="Shah T."/>
            <person name="Saxena K.B."/>
            <person name="Michael T."/>
            <person name="McCombie W.R."/>
            <person name="Yang B."/>
            <person name="Zhang G."/>
            <person name="Yang H."/>
            <person name="Wang J."/>
            <person name="Spillane C."/>
            <person name="Cook D.R."/>
            <person name="May G.D."/>
            <person name="Xu X."/>
            <person name="Jackson S.A."/>
        </authorList>
    </citation>
    <scope>NUCLEOTIDE SEQUENCE [LARGE SCALE GENOMIC DNA]</scope>
</reference>
<dbReference type="PANTHER" id="PTHR33240">
    <property type="entry name" value="OS08G0508500 PROTEIN"/>
    <property type="match status" value="1"/>
</dbReference>
<dbReference type="EMBL" id="KQ483840">
    <property type="protein sequence ID" value="KYP40394.1"/>
    <property type="molecule type" value="Genomic_DNA"/>
</dbReference>
<dbReference type="AlphaFoldDB" id="A0A151RCK7"/>
<dbReference type="Proteomes" id="UP000075243">
    <property type="component" value="Unassembled WGS sequence"/>
</dbReference>
<proteinExistence type="predicted"/>
<evidence type="ECO:0000313" key="1">
    <source>
        <dbReference type="EMBL" id="KYP40394.1"/>
    </source>
</evidence>
<name>A0A151RCK7_CAJCA</name>
<dbReference type="Gramene" id="C.cajan_37447.t">
    <property type="protein sequence ID" value="C.cajan_37447.t.cds1"/>
    <property type="gene ID" value="C.cajan_37447"/>
</dbReference>
<organism evidence="1 2">
    <name type="scientific">Cajanus cajan</name>
    <name type="common">Pigeon pea</name>
    <name type="synonym">Cajanus indicus</name>
    <dbReference type="NCBI Taxonomy" id="3821"/>
    <lineage>
        <taxon>Eukaryota</taxon>
        <taxon>Viridiplantae</taxon>
        <taxon>Streptophyta</taxon>
        <taxon>Embryophyta</taxon>
        <taxon>Tracheophyta</taxon>
        <taxon>Spermatophyta</taxon>
        <taxon>Magnoliopsida</taxon>
        <taxon>eudicotyledons</taxon>
        <taxon>Gunneridae</taxon>
        <taxon>Pentapetalae</taxon>
        <taxon>rosids</taxon>
        <taxon>fabids</taxon>
        <taxon>Fabales</taxon>
        <taxon>Fabaceae</taxon>
        <taxon>Papilionoideae</taxon>
        <taxon>50 kb inversion clade</taxon>
        <taxon>NPAAA clade</taxon>
        <taxon>indigoferoid/millettioid clade</taxon>
        <taxon>Phaseoleae</taxon>
        <taxon>Cajanus</taxon>
    </lineage>
</organism>